<protein>
    <submittedName>
        <fullName evidence="1">Uncharacterized protein</fullName>
    </submittedName>
</protein>
<comment type="caution">
    <text evidence="1">The sequence shown here is derived from an EMBL/GenBank/DDBJ whole genome shotgun (WGS) entry which is preliminary data.</text>
</comment>
<name>A0A8J2IB52_9PLEO</name>
<dbReference type="PANTHER" id="PTHR33112:SF9">
    <property type="entry name" value="HETEROKARYON INCOMPATIBILITY DOMAIN-CONTAINING PROTEIN"/>
    <property type="match status" value="1"/>
</dbReference>
<dbReference type="OrthoDB" id="3486565at2759"/>
<gene>
    <name evidence="1" type="ORF">ALTATR162_LOCUS11053</name>
</gene>
<reference evidence="1" key="1">
    <citation type="submission" date="2021-05" db="EMBL/GenBank/DDBJ databases">
        <authorList>
            <person name="Stam R."/>
        </authorList>
    </citation>
    <scope>NUCLEOTIDE SEQUENCE</scope>
    <source>
        <strain evidence="1">CS162</strain>
    </source>
</reference>
<accession>A0A8J2IB52</accession>
<keyword evidence="2" id="KW-1185">Reference proteome</keyword>
<evidence type="ECO:0000313" key="2">
    <source>
        <dbReference type="Proteomes" id="UP000676310"/>
    </source>
</evidence>
<dbReference type="AlphaFoldDB" id="A0A8J2IB52"/>
<dbReference type="Proteomes" id="UP000676310">
    <property type="component" value="Unassembled WGS sequence"/>
</dbReference>
<dbReference type="EMBL" id="CAJRGZ010000030">
    <property type="protein sequence ID" value="CAG5184728.1"/>
    <property type="molecule type" value="Genomic_DNA"/>
</dbReference>
<organism evidence="1 2">
    <name type="scientific">Alternaria atra</name>
    <dbReference type="NCBI Taxonomy" id="119953"/>
    <lineage>
        <taxon>Eukaryota</taxon>
        <taxon>Fungi</taxon>
        <taxon>Dikarya</taxon>
        <taxon>Ascomycota</taxon>
        <taxon>Pezizomycotina</taxon>
        <taxon>Dothideomycetes</taxon>
        <taxon>Pleosporomycetidae</taxon>
        <taxon>Pleosporales</taxon>
        <taxon>Pleosporineae</taxon>
        <taxon>Pleosporaceae</taxon>
        <taxon>Alternaria</taxon>
        <taxon>Alternaria sect. Ulocladioides</taxon>
    </lineage>
</organism>
<proteinExistence type="predicted"/>
<dbReference type="PANTHER" id="PTHR33112">
    <property type="entry name" value="DOMAIN PROTEIN, PUTATIVE-RELATED"/>
    <property type="match status" value="1"/>
</dbReference>
<dbReference type="GeneID" id="67011283"/>
<evidence type="ECO:0000313" key="1">
    <source>
        <dbReference type="EMBL" id="CAG5184728.1"/>
    </source>
</evidence>
<dbReference type="RefSeq" id="XP_043174629.1">
    <property type="nucleotide sequence ID" value="XM_043318694.1"/>
</dbReference>
<sequence length="225" mass="25498">MRITYRKDRLPAIAGMAKQFRYFGQTGQYLAGLWEVDFFDNILWHASVRSANMPRPSEWIAPTWSWVSVGAGVQFIREAETSLEVNDRVQLLDAMCEPLYKDDTLNLKSAYVIVSGPSLKATIERKVSNDECIAYVLTRDGVTSSLFMQDYDLSKLGPFHVEPGSNVICVEIANRLIYDMDGNGMFSLILRELANGKHERIGIAEWDENIREVSDSAEMNSFKIV</sequence>